<name>A0A225UB90_9STRA</name>
<dbReference type="GO" id="GO:0004386">
    <property type="term" value="F:helicase activity"/>
    <property type="evidence" value="ECO:0007669"/>
    <property type="project" value="UniProtKB-KW"/>
</dbReference>
<keyword evidence="3 6" id="KW-0347">Helicase</keyword>
<dbReference type="GO" id="GO:0005524">
    <property type="term" value="F:ATP binding"/>
    <property type="evidence" value="ECO:0007669"/>
    <property type="project" value="UniProtKB-KW"/>
</dbReference>
<keyword evidence="2" id="KW-0378">Hydrolase</keyword>
<keyword evidence="1" id="KW-0547">Nucleotide-binding</keyword>
<dbReference type="Gene3D" id="3.40.50.300">
    <property type="entry name" value="P-loop containing nucleotide triphosphate hydrolases"/>
    <property type="match status" value="1"/>
</dbReference>
<feature type="non-terminal residue" evidence="6">
    <location>
        <position position="209"/>
    </location>
</feature>
<proteinExistence type="predicted"/>
<feature type="domain" description="DNA replication helicase" evidence="5">
    <location>
        <begin position="151"/>
        <end position="201"/>
    </location>
</feature>
<reference evidence="7" key="1">
    <citation type="submission" date="2017-03" db="EMBL/GenBank/DDBJ databases">
        <title>Phytopthora megakarya and P. palmivora, two closely related causual agents of cacao black pod achieved similar genome size and gene model numbers by different mechanisms.</title>
        <authorList>
            <person name="Ali S."/>
            <person name="Shao J."/>
            <person name="Larry D.J."/>
            <person name="Kronmiller B."/>
            <person name="Shen D."/>
            <person name="Strem M.D."/>
            <person name="Melnick R.L."/>
            <person name="Guiltinan M.J."/>
            <person name="Tyler B.M."/>
            <person name="Meinhardt L.W."/>
            <person name="Bailey B.A."/>
        </authorList>
    </citation>
    <scope>NUCLEOTIDE SEQUENCE [LARGE SCALE GENOMIC DNA]</scope>
    <source>
        <strain evidence="7">zdho120</strain>
    </source>
</reference>
<dbReference type="OrthoDB" id="105827at2759"/>
<evidence type="ECO:0000256" key="4">
    <source>
        <dbReference type="ARBA" id="ARBA00022840"/>
    </source>
</evidence>
<keyword evidence="4" id="KW-0067">ATP-binding</keyword>
<evidence type="ECO:0000256" key="1">
    <source>
        <dbReference type="ARBA" id="ARBA00022741"/>
    </source>
</evidence>
<gene>
    <name evidence="6" type="ORF">PHMEG_00041354</name>
</gene>
<dbReference type="EMBL" id="NBNE01022782">
    <property type="protein sequence ID" value="OWY90497.1"/>
    <property type="molecule type" value="Genomic_DNA"/>
</dbReference>
<dbReference type="SUPFAM" id="SSF52540">
    <property type="entry name" value="P-loop containing nucleoside triphosphate hydrolases"/>
    <property type="match status" value="1"/>
</dbReference>
<dbReference type="AlphaFoldDB" id="A0A225UB90"/>
<keyword evidence="7" id="KW-1185">Reference proteome</keyword>
<accession>A0A225UB90</accession>
<dbReference type="PANTHER" id="PTHR10492:SF57">
    <property type="entry name" value="ATP-DEPENDENT DNA HELICASE"/>
    <property type="match status" value="1"/>
</dbReference>
<dbReference type="Proteomes" id="UP000198211">
    <property type="component" value="Unassembled WGS sequence"/>
</dbReference>
<evidence type="ECO:0000313" key="7">
    <source>
        <dbReference type="Proteomes" id="UP000198211"/>
    </source>
</evidence>
<protein>
    <submittedName>
        <fullName evidence="6">Helitron helicase</fullName>
    </submittedName>
</protein>
<organism evidence="6 7">
    <name type="scientific">Phytophthora megakarya</name>
    <dbReference type="NCBI Taxonomy" id="4795"/>
    <lineage>
        <taxon>Eukaryota</taxon>
        <taxon>Sar</taxon>
        <taxon>Stramenopiles</taxon>
        <taxon>Oomycota</taxon>
        <taxon>Peronosporomycetes</taxon>
        <taxon>Peronosporales</taxon>
        <taxon>Peronosporaceae</taxon>
        <taxon>Phytophthora</taxon>
    </lineage>
</organism>
<dbReference type="InterPro" id="IPR027417">
    <property type="entry name" value="P-loop_NTPase"/>
</dbReference>
<dbReference type="PANTHER" id="PTHR10492">
    <property type="match status" value="1"/>
</dbReference>
<sequence length="209" mass="22809">MRVRIAPDPDDAAELAEFPEFCSKLARVAFHGGDGAAAQAEVEFPNFTLLRGNEGYGPGDDPEPEDDRRLRTVNALIDAVYPGVGDENLPDQYFVDRAILAPTNASVWRINEMVAERLSGGTKEYLSNDSLEGPGHESLFEPEFLNSLNFSAFAMTINKAQGQSIHHVGIYLESPVFAHGQLYVALSRVTSRKAIKIAVDPETVDEDGS</sequence>
<evidence type="ECO:0000259" key="5">
    <source>
        <dbReference type="Pfam" id="PF02689"/>
    </source>
</evidence>
<dbReference type="Pfam" id="PF02689">
    <property type="entry name" value="Herpes_Helicase"/>
    <property type="match status" value="1"/>
</dbReference>
<evidence type="ECO:0000256" key="2">
    <source>
        <dbReference type="ARBA" id="ARBA00022801"/>
    </source>
</evidence>
<dbReference type="GO" id="GO:0016787">
    <property type="term" value="F:hydrolase activity"/>
    <property type="evidence" value="ECO:0007669"/>
    <property type="project" value="UniProtKB-KW"/>
</dbReference>
<evidence type="ECO:0000256" key="3">
    <source>
        <dbReference type="ARBA" id="ARBA00022806"/>
    </source>
</evidence>
<evidence type="ECO:0000313" key="6">
    <source>
        <dbReference type="EMBL" id="OWY90497.1"/>
    </source>
</evidence>
<comment type="caution">
    <text evidence="6">The sequence shown here is derived from an EMBL/GenBank/DDBJ whole genome shotgun (WGS) entry which is preliminary data.</text>
</comment>
<dbReference type="InterPro" id="IPR003840">
    <property type="entry name" value="DNA_helicase_dom"/>
</dbReference>
<dbReference type="STRING" id="4795.A0A225UB90"/>
<dbReference type="CDD" id="cd18809">
    <property type="entry name" value="SF1_C_RecD"/>
    <property type="match status" value="1"/>
</dbReference>